<dbReference type="Pfam" id="PF08448">
    <property type="entry name" value="PAS_4"/>
    <property type="match status" value="1"/>
</dbReference>
<keyword evidence="3 11" id="KW-0808">Transferase</keyword>
<evidence type="ECO:0000313" key="11">
    <source>
        <dbReference type="EMBL" id="MCM5681803.1"/>
    </source>
</evidence>
<dbReference type="SUPFAM" id="SSF103190">
    <property type="entry name" value="Sensory domain-like"/>
    <property type="match status" value="1"/>
</dbReference>
<dbReference type="NCBIfam" id="TIGR00254">
    <property type="entry name" value="GGDEF"/>
    <property type="match status" value="1"/>
</dbReference>
<evidence type="ECO:0000256" key="1">
    <source>
        <dbReference type="ARBA" id="ARBA00004370"/>
    </source>
</evidence>
<dbReference type="SMART" id="SM00267">
    <property type="entry name" value="GGDEF"/>
    <property type="match status" value="1"/>
</dbReference>
<reference evidence="11" key="1">
    <citation type="submission" date="2022-05" db="EMBL/GenBank/DDBJ databases">
        <title>Schlegelella sp. nov., isolated from mangrove soil.</title>
        <authorList>
            <person name="Liu Y."/>
            <person name="Ge X."/>
            <person name="Liu W."/>
        </authorList>
    </citation>
    <scope>NUCLEOTIDE SEQUENCE</scope>
    <source>
        <strain evidence="11">S2-27</strain>
    </source>
</reference>
<keyword evidence="6" id="KW-0067">ATP-binding</keyword>
<dbReference type="Pfam" id="PF00990">
    <property type="entry name" value="GGDEF"/>
    <property type="match status" value="1"/>
</dbReference>
<evidence type="ECO:0000259" key="10">
    <source>
        <dbReference type="PROSITE" id="PS50887"/>
    </source>
</evidence>
<dbReference type="RefSeq" id="WP_251780284.1">
    <property type="nucleotide sequence ID" value="NZ_JAMKFE010000014.1"/>
</dbReference>
<dbReference type="PANTHER" id="PTHR44757">
    <property type="entry name" value="DIGUANYLATE CYCLASE DGCP"/>
    <property type="match status" value="1"/>
</dbReference>
<dbReference type="EC" id="2.7.7.65" evidence="11"/>
<dbReference type="CDD" id="cd12914">
    <property type="entry name" value="PDC1_DGC_like"/>
    <property type="match status" value="1"/>
</dbReference>
<gene>
    <name evidence="11" type="ORF">M8A51_19925</name>
</gene>
<keyword evidence="5" id="KW-0418">Kinase</keyword>
<feature type="domain" description="GGDEF" evidence="10">
    <location>
        <begin position="494"/>
        <end position="627"/>
    </location>
</feature>
<dbReference type="SUPFAM" id="SSF55073">
    <property type="entry name" value="Nucleotide cyclase"/>
    <property type="match status" value="1"/>
</dbReference>
<sequence>MDPAAKERNESRQRWSSAVALIVCIAFGALTYQAALKRVAQAQAESASHGLRSFTSTLTSLLARHESLPRILALDPRVVAVLREPGEQASRTAANLFLQEVAARGEIMATYVIDPTGHTLASSNWHQPSSFVGQNYAFRPYFTGALQRGFGRFYAVGSTTGEPGYFLASRVTDAGQTLGVVVVKVDLRTLFVSRRGGLESIAVADEFGVIFLSSEPALMYRPLESLPAAARQALAATKRYGGHALAPLSEGRQAGDETQTVRLDGVSRRMQLVRQPVDALGWQAISFVDPSRGRGVAWMAGIAGAVAVGFLLASIMYLRLKRLRADELRRSRDDIHQSELRLRAVVDNLPVMVGFVDSAERFVFANALYANMYSTTSDALAGKPLAEVLPPEEYLSVLPHLRRAMNGEVVVFEREYRHMRMYRCFEATYRPEWDARHERVTGVHVMTQDVTEHRRRLDELAQVSQLDHLTQLLNRKGFDVRLSAAIEESARSGAAAALLLIDLDRFKPVNDTYGHAVGDGLLCAFSQRLSRLVRASDAVARIGGDEFAVILGSVADPAVTERLAASILKMAAVPFELDGIIVSIGASVGVVMDRRAAASPALLCRLADDCLYRAKRAGRNRYEVMEVDDPVPHPSVIEHRYSIPNGQGGAT</sequence>
<dbReference type="InterPro" id="IPR035965">
    <property type="entry name" value="PAS-like_dom_sf"/>
</dbReference>
<dbReference type="PANTHER" id="PTHR44757:SF2">
    <property type="entry name" value="BIOFILM ARCHITECTURE MAINTENANCE PROTEIN MBAA"/>
    <property type="match status" value="1"/>
</dbReference>
<keyword evidence="2" id="KW-0597">Phosphoprotein</keyword>
<dbReference type="CDD" id="cd01949">
    <property type="entry name" value="GGDEF"/>
    <property type="match status" value="1"/>
</dbReference>
<dbReference type="InterPro" id="IPR043128">
    <property type="entry name" value="Rev_trsase/Diguanyl_cyclase"/>
</dbReference>
<dbReference type="SUPFAM" id="SSF55785">
    <property type="entry name" value="PYP-like sensor domain (PAS domain)"/>
    <property type="match status" value="1"/>
</dbReference>
<feature type="domain" description="PAS" evidence="9">
    <location>
        <begin position="338"/>
        <end position="408"/>
    </location>
</feature>
<keyword evidence="8" id="KW-1133">Transmembrane helix</keyword>
<dbReference type="InterPro" id="IPR029787">
    <property type="entry name" value="Nucleotide_cyclase"/>
</dbReference>
<keyword evidence="8" id="KW-0812">Transmembrane</keyword>
<keyword evidence="8" id="KW-0472">Membrane</keyword>
<dbReference type="Proteomes" id="UP001165541">
    <property type="component" value="Unassembled WGS sequence"/>
</dbReference>
<keyword evidence="12" id="KW-1185">Reference proteome</keyword>
<proteinExistence type="predicted"/>
<dbReference type="Gene3D" id="3.30.70.270">
    <property type="match status" value="1"/>
</dbReference>
<dbReference type="InterPro" id="IPR013656">
    <property type="entry name" value="PAS_4"/>
</dbReference>
<comment type="subcellular location">
    <subcellularLocation>
        <location evidence="1">Membrane</location>
    </subcellularLocation>
</comment>
<dbReference type="GO" id="GO:0052621">
    <property type="term" value="F:diguanylate cyclase activity"/>
    <property type="evidence" value="ECO:0007669"/>
    <property type="project" value="UniProtKB-EC"/>
</dbReference>
<dbReference type="InterPro" id="IPR000014">
    <property type="entry name" value="PAS"/>
</dbReference>
<evidence type="ECO:0000259" key="9">
    <source>
        <dbReference type="PROSITE" id="PS50112"/>
    </source>
</evidence>
<evidence type="ECO:0000313" key="12">
    <source>
        <dbReference type="Proteomes" id="UP001165541"/>
    </source>
</evidence>
<organism evidence="11 12">
    <name type="scientific">Caldimonas mangrovi</name>
    <dbReference type="NCBI Taxonomy" id="2944811"/>
    <lineage>
        <taxon>Bacteria</taxon>
        <taxon>Pseudomonadati</taxon>
        <taxon>Pseudomonadota</taxon>
        <taxon>Betaproteobacteria</taxon>
        <taxon>Burkholderiales</taxon>
        <taxon>Sphaerotilaceae</taxon>
        <taxon>Caldimonas</taxon>
    </lineage>
</organism>
<protein>
    <submittedName>
        <fullName evidence="11">Diguanylate cyclase</fullName>
        <ecNumber evidence="11">2.7.7.65</ecNumber>
    </submittedName>
</protein>
<evidence type="ECO:0000256" key="8">
    <source>
        <dbReference type="SAM" id="Phobius"/>
    </source>
</evidence>
<dbReference type="InterPro" id="IPR000160">
    <property type="entry name" value="GGDEF_dom"/>
</dbReference>
<dbReference type="PROSITE" id="PS50112">
    <property type="entry name" value="PAS"/>
    <property type="match status" value="1"/>
</dbReference>
<keyword evidence="11" id="KW-0548">Nucleotidyltransferase</keyword>
<evidence type="ECO:0000256" key="6">
    <source>
        <dbReference type="ARBA" id="ARBA00022840"/>
    </source>
</evidence>
<evidence type="ECO:0000256" key="7">
    <source>
        <dbReference type="ARBA" id="ARBA00023012"/>
    </source>
</evidence>
<accession>A0ABT0YST4</accession>
<name>A0ABT0YST4_9BURK</name>
<evidence type="ECO:0000256" key="4">
    <source>
        <dbReference type="ARBA" id="ARBA00022741"/>
    </source>
</evidence>
<dbReference type="SMART" id="SM00091">
    <property type="entry name" value="PAS"/>
    <property type="match status" value="1"/>
</dbReference>
<keyword evidence="4" id="KW-0547">Nucleotide-binding</keyword>
<dbReference type="InterPro" id="IPR052155">
    <property type="entry name" value="Biofilm_reg_signaling"/>
</dbReference>
<keyword evidence="7" id="KW-0902">Two-component regulatory system</keyword>
<feature type="transmembrane region" description="Helical" evidence="8">
    <location>
        <begin position="296"/>
        <end position="320"/>
    </location>
</feature>
<dbReference type="EMBL" id="JAMKFE010000014">
    <property type="protein sequence ID" value="MCM5681803.1"/>
    <property type="molecule type" value="Genomic_DNA"/>
</dbReference>
<dbReference type="PROSITE" id="PS50887">
    <property type="entry name" value="GGDEF"/>
    <property type="match status" value="1"/>
</dbReference>
<dbReference type="NCBIfam" id="TIGR00229">
    <property type="entry name" value="sensory_box"/>
    <property type="match status" value="1"/>
</dbReference>
<evidence type="ECO:0000256" key="2">
    <source>
        <dbReference type="ARBA" id="ARBA00022553"/>
    </source>
</evidence>
<dbReference type="Gene3D" id="3.30.450.20">
    <property type="entry name" value="PAS domain"/>
    <property type="match status" value="3"/>
</dbReference>
<evidence type="ECO:0000256" key="5">
    <source>
        <dbReference type="ARBA" id="ARBA00022777"/>
    </source>
</evidence>
<dbReference type="CDD" id="cd00130">
    <property type="entry name" value="PAS"/>
    <property type="match status" value="1"/>
</dbReference>
<evidence type="ECO:0000256" key="3">
    <source>
        <dbReference type="ARBA" id="ARBA00022679"/>
    </source>
</evidence>
<comment type="caution">
    <text evidence="11">The sequence shown here is derived from an EMBL/GenBank/DDBJ whole genome shotgun (WGS) entry which is preliminary data.</text>
</comment>
<dbReference type="Gene3D" id="6.10.250.3020">
    <property type="match status" value="1"/>
</dbReference>
<dbReference type="InterPro" id="IPR029151">
    <property type="entry name" value="Sensor-like_sf"/>
</dbReference>